<accession>A0A1W0W702</accession>
<dbReference type="Gramene" id="OQU90177">
    <property type="protein sequence ID" value="OQU90177"/>
    <property type="gene ID" value="SORBI_3002G357950"/>
</dbReference>
<organism evidence="1 2">
    <name type="scientific">Sorghum bicolor</name>
    <name type="common">Sorghum</name>
    <name type="synonym">Sorghum vulgare</name>
    <dbReference type="NCBI Taxonomy" id="4558"/>
    <lineage>
        <taxon>Eukaryota</taxon>
        <taxon>Viridiplantae</taxon>
        <taxon>Streptophyta</taxon>
        <taxon>Embryophyta</taxon>
        <taxon>Tracheophyta</taxon>
        <taxon>Spermatophyta</taxon>
        <taxon>Magnoliopsida</taxon>
        <taxon>Liliopsida</taxon>
        <taxon>Poales</taxon>
        <taxon>Poaceae</taxon>
        <taxon>PACMAD clade</taxon>
        <taxon>Panicoideae</taxon>
        <taxon>Andropogonodae</taxon>
        <taxon>Andropogoneae</taxon>
        <taxon>Sorghinae</taxon>
        <taxon>Sorghum</taxon>
    </lineage>
</organism>
<sequence length="87" mass="9405">MGLLELDLTLSASGIYIPEVLSELEVALAAQMRPASPCTVHPAQSTFFILVCIACIAANSTNRQTVVFPVETDRRDADHPCIVLCVF</sequence>
<protein>
    <submittedName>
        <fullName evidence="1">Uncharacterized protein</fullName>
    </submittedName>
</protein>
<gene>
    <name evidence="1" type="ORF">SORBI_3002G357950</name>
</gene>
<reference evidence="2" key="2">
    <citation type="journal article" date="2018" name="Plant J.">
        <title>The Sorghum bicolor reference genome: improved assembly, gene annotations, a transcriptome atlas, and signatures of genome organization.</title>
        <authorList>
            <person name="McCormick R.F."/>
            <person name="Truong S.K."/>
            <person name="Sreedasyam A."/>
            <person name="Jenkins J."/>
            <person name="Shu S."/>
            <person name="Sims D."/>
            <person name="Kennedy M."/>
            <person name="Amirebrahimi M."/>
            <person name="Weers B.D."/>
            <person name="McKinley B."/>
            <person name="Mattison A."/>
            <person name="Morishige D.T."/>
            <person name="Grimwood J."/>
            <person name="Schmutz J."/>
            <person name="Mullet J.E."/>
        </authorList>
    </citation>
    <scope>NUCLEOTIDE SEQUENCE [LARGE SCALE GENOMIC DNA]</scope>
    <source>
        <strain evidence="2">cv. BTx623</strain>
    </source>
</reference>
<dbReference type="Proteomes" id="UP000000768">
    <property type="component" value="Chromosome 2"/>
</dbReference>
<evidence type="ECO:0000313" key="2">
    <source>
        <dbReference type="Proteomes" id="UP000000768"/>
    </source>
</evidence>
<evidence type="ECO:0000313" key="1">
    <source>
        <dbReference type="EMBL" id="OQU90177.1"/>
    </source>
</evidence>
<dbReference type="AlphaFoldDB" id="A0A1W0W702"/>
<dbReference type="EMBL" id="CM000761">
    <property type="protein sequence ID" value="OQU90177.1"/>
    <property type="molecule type" value="Genomic_DNA"/>
</dbReference>
<keyword evidence="2" id="KW-1185">Reference proteome</keyword>
<reference evidence="1 2" key="1">
    <citation type="journal article" date="2009" name="Nature">
        <title>The Sorghum bicolor genome and the diversification of grasses.</title>
        <authorList>
            <person name="Paterson A.H."/>
            <person name="Bowers J.E."/>
            <person name="Bruggmann R."/>
            <person name="Dubchak I."/>
            <person name="Grimwood J."/>
            <person name="Gundlach H."/>
            <person name="Haberer G."/>
            <person name="Hellsten U."/>
            <person name="Mitros T."/>
            <person name="Poliakov A."/>
            <person name="Schmutz J."/>
            <person name="Spannagl M."/>
            <person name="Tang H."/>
            <person name="Wang X."/>
            <person name="Wicker T."/>
            <person name="Bharti A.K."/>
            <person name="Chapman J."/>
            <person name="Feltus F.A."/>
            <person name="Gowik U."/>
            <person name="Grigoriev I.V."/>
            <person name="Lyons E."/>
            <person name="Maher C.A."/>
            <person name="Martis M."/>
            <person name="Narechania A."/>
            <person name="Otillar R.P."/>
            <person name="Penning B.W."/>
            <person name="Salamov A.A."/>
            <person name="Wang Y."/>
            <person name="Zhang L."/>
            <person name="Carpita N.C."/>
            <person name="Freeling M."/>
            <person name="Gingle A.R."/>
            <person name="Hash C.T."/>
            <person name="Keller B."/>
            <person name="Klein P."/>
            <person name="Kresovich S."/>
            <person name="McCann M.C."/>
            <person name="Ming R."/>
            <person name="Peterson D.G."/>
            <person name="Mehboob-ur-Rahman"/>
            <person name="Ware D."/>
            <person name="Westhoff P."/>
            <person name="Mayer K.F."/>
            <person name="Messing J."/>
            <person name="Rokhsar D.S."/>
        </authorList>
    </citation>
    <scope>NUCLEOTIDE SEQUENCE [LARGE SCALE GENOMIC DNA]</scope>
    <source>
        <strain evidence="2">cv. BTx623</strain>
    </source>
</reference>
<proteinExistence type="predicted"/>
<name>A0A1W0W702_SORBI</name>
<dbReference type="InParanoid" id="A0A1W0W702"/>